<dbReference type="AlphaFoldDB" id="G7Q4G9"/>
<evidence type="ECO:0008006" key="4">
    <source>
        <dbReference type="Google" id="ProtNLM"/>
    </source>
</evidence>
<reference evidence="3" key="1">
    <citation type="journal article" date="2015" name="Genome Announc.">
        <title>High-Quality Draft Genome Sequence of Desulfovibrio carbinoliphilus FW-101-2B, an Organic Acid-Oxidizing Sulfate-Reducing Bacterium Isolated from Uranium(VI)-Contaminated Groundwater.</title>
        <authorList>
            <person name="Ramsay B.D."/>
            <person name="Hwang C."/>
            <person name="Woo H.L."/>
            <person name="Carroll S.L."/>
            <person name="Lucas S."/>
            <person name="Han J."/>
            <person name="Lapidus A.L."/>
            <person name="Cheng J.F."/>
            <person name="Goodwin L.A."/>
            <person name="Pitluck S."/>
            <person name="Peters L."/>
            <person name="Chertkov O."/>
            <person name="Held B."/>
            <person name="Detter J.C."/>
            <person name="Han C.S."/>
            <person name="Tapia R."/>
            <person name="Land M.L."/>
            <person name="Hauser L.J."/>
            <person name="Kyrpides N.C."/>
            <person name="Ivanova N.N."/>
            <person name="Mikhailova N."/>
            <person name="Pagani I."/>
            <person name="Woyke T."/>
            <person name="Arkin A.P."/>
            <person name="Dehal P."/>
            <person name="Chivian D."/>
            <person name="Criddle C.S."/>
            <person name="Wu W."/>
            <person name="Chakraborty R."/>
            <person name="Hazen T.C."/>
            <person name="Fields M.W."/>
        </authorList>
    </citation>
    <scope>NUCLEOTIDE SEQUENCE [LARGE SCALE GENOMIC DNA]</scope>
    <source>
        <strain evidence="3">FW-101-2B</strain>
    </source>
</reference>
<gene>
    <name evidence="2" type="ORF">DFW101_1182</name>
</gene>
<dbReference type="PANTHER" id="PTHR30373:SF8">
    <property type="entry name" value="BLL7265 PROTEIN"/>
    <property type="match status" value="1"/>
</dbReference>
<keyword evidence="1" id="KW-0472">Membrane</keyword>
<dbReference type="Proteomes" id="UP000004662">
    <property type="component" value="Chromosome"/>
</dbReference>
<proteinExistence type="predicted"/>
<dbReference type="eggNOG" id="COG3762">
    <property type="taxonomic scope" value="Bacteria"/>
</dbReference>
<evidence type="ECO:0000313" key="2">
    <source>
        <dbReference type="EMBL" id="EHJ47192.1"/>
    </source>
</evidence>
<evidence type="ECO:0000256" key="1">
    <source>
        <dbReference type="SAM" id="Phobius"/>
    </source>
</evidence>
<keyword evidence="1" id="KW-0812">Transmembrane</keyword>
<sequence length="210" mass="22161">MRKLVQAFLSPADRERVVAAVRAAEARTAAEIVPMVVGASDTYPKAELACAVTCGLVAGVACTLAAGSRNMWLFLLFFGLFSLAAFEAAKRLPALKRIFVSPERARHETFQAAEASFYAHGLACTAGRHAVLVYVSVFEHLVFILPDAGLAGKLPPATLAAATEALAAGIRQGRQAEALSEAVATLAEALTPLYPPFPDQANALKDLILL</sequence>
<dbReference type="PANTHER" id="PTHR30373">
    <property type="entry name" value="UPF0603 PROTEIN YGCG"/>
    <property type="match status" value="1"/>
</dbReference>
<dbReference type="RefSeq" id="WP_009180604.1">
    <property type="nucleotide sequence ID" value="NZ_CM001368.1"/>
</dbReference>
<dbReference type="Gene3D" id="3.10.310.50">
    <property type="match status" value="1"/>
</dbReference>
<keyword evidence="3" id="KW-1185">Reference proteome</keyword>
<keyword evidence="1" id="KW-1133">Transmembrane helix</keyword>
<dbReference type="STRING" id="694327.DFW101_1182"/>
<dbReference type="EMBL" id="CM001368">
    <property type="protein sequence ID" value="EHJ47192.1"/>
    <property type="molecule type" value="Genomic_DNA"/>
</dbReference>
<dbReference type="HOGENOM" id="CLU_086382_0_1_7"/>
<protein>
    <recommendedName>
        <fullName evidence="4">TPM domain-containing protein</fullName>
    </recommendedName>
</protein>
<dbReference type="OrthoDB" id="5825388at2"/>
<name>G7Q4G9_9BACT</name>
<evidence type="ECO:0000313" key="3">
    <source>
        <dbReference type="Proteomes" id="UP000004662"/>
    </source>
</evidence>
<organism evidence="2 3">
    <name type="scientific">Solidesulfovibrio carbinoliphilus subsp. oakridgensis</name>
    <dbReference type="NCBI Taxonomy" id="694327"/>
    <lineage>
        <taxon>Bacteria</taxon>
        <taxon>Pseudomonadati</taxon>
        <taxon>Thermodesulfobacteriota</taxon>
        <taxon>Desulfovibrionia</taxon>
        <taxon>Desulfovibrionales</taxon>
        <taxon>Desulfovibrionaceae</taxon>
        <taxon>Solidesulfovibrio</taxon>
    </lineage>
</organism>
<feature type="transmembrane region" description="Helical" evidence="1">
    <location>
        <begin position="72"/>
        <end position="89"/>
    </location>
</feature>
<accession>G7Q4G9</accession>